<evidence type="ECO:0000313" key="3">
    <source>
        <dbReference type="Proteomes" id="UP000027866"/>
    </source>
</evidence>
<gene>
    <name evidence="2" type="ORF">EH32_12750</name>
</gene>
<proteinExistence type="predicted"/>
<dbReference type="OrthoDB" id="7218943at2"/>
<protein>
    <recommendedName>
        <fullName evidence="4">DUF2927 domain-containing protein</fullName>
    </recommendedName>
</protein>
<evidence type="ECO:0008006" key="4">
    <source>
        <dbReference type="Google" id="ProtNLM"/>
    </source>
</evidence>
<dbReference type="Proteomes" id="UP000027866">
    <property type="component" value="Unassembled WGS sequence"/>
</dbReference>
<reference evidence="2 3" key="1">
    <citation type="submission" date="2014-04" db="EMBL/GenBank/DDBJ databases">
        <title>A comprehensive comparison of genomes of Erythrobacter spp. Strains.</title>
        <authorList>
            <person name="Zheng Q."/>
        </authorList>
    </citation>
    <scope>NUCLEOTIDE SEQUENCE [LARGE SCALE GENOMIC DNA]</scope>
    <source>
        <strain evidence="2 3">DSM 8509</strain>
    </source>
</reference>
<name>A0A074MHZ3_9SPHN</name>
<dbReference type="EMBL" id="JMIX01000007">
    <property type="protein sequence ID" value="KEO93089.1"/>
    <property type="molecule type" value="Genomic_DNA"/>
</dbReference>
<keyword evidence="3" id="KW-1185">Reference proteome</keyword>
<feature type="signal peptide" evidence="1">
    <location>
        <begin position="1"/>
        <end position="23"/>
    </location>
</feature>
<sequence length="331" mass="36178">MKFASSLLIAAAALGLCAPPAAAAQQSEDAKRSSVNLRTEGVGEPIVVVGDLELEEDRVRDAVRDIAMRGRSFDEPLMKYQDPLCVTVAGFGAVLGPRIEERIRMQARVVGAKVAEPGCAPNATVIMVDRPKVLIERMRQQRRDLFSPGALRQIDTALNRGDPAIHWFVAERRNLYGDAMENFAGVGGLGAPGIAGELLFQRDARFASRIEVPFSIARTGSVVVFDAYKLDNVHLDQVADYAVMRILGHPQPQAALAEDQPDTILNLFRMDPLEASHGLTLMDLAYLRGLYAMKPNESSTRLENFTIAAYRDLVELGCEEAGNCETEREPG</sequence>
<feature type="chain" id="PRO_5001699312" description="DUF2927 domain-containing protein" evidence="1">
    <location>
        <begin position="24"/>
        <end position="331"/>
    </location>
</feature>
<dbReference type="PATRIC" id="fig|39960.10.peg.1114"/>
<evidence type="ECO:0000313" key="2">
    <source>
        <dbReference type="EMBL" id="KEO93089.1"/>
    </source>
</evidence>
<organism evidence="2 3">
    <name type="scientific">Erythrobacter litoralis</name>
    <dbReference type="NCBI Taxonomy" id="39960"/>
    <lineage>
        <taxon>Bacteria</taxon>
        <taxon>Pseudomonadati</taxon>
        <taxon>Pseudomonadota</taxon>
        <taxon>Alphaproteobacteria</taxon>
        <taxon>Sphingomonadales</taxon>
        <taxon>Erythrobacteraceae</taxon>
        <taxon>Erythrobacter/Porphyrobacter group</taxon>
        <taxon>Erythrobacter</taxon>
    </lineage>
</organism>
<dbReference type="RefSeq" id="WP_034903960.1">
    <property type="nucleotide sequence ID" value="NZ_CP017057.1"/>
</dbReference>
<comment type="caution">
    <text evidence="2">The sequence shown here is derived from an EMBL/GenBank/DDBJ whole genome shotgun (WGS) entry which is preliminary data.</text>
</comment>
<dbReference type="KEGG" id="elq:Ga0102493_112026"/>
<evidence type="ECO:0000256" key="1">
    <source>
        <dbReference type="SAM" id="SignalP"/>
    </source>
</evidence>
<accession>A0A074MHZ3</accession>
<keyword evidence="1" id="KW-0732">Signal</keyword>
<dbReference type="AlphaFoldDB" id="A0A074MHZ3"/>